<dbReference type="InterPro" id="IPR012989">
    <property type="entry name" value="SEP_domain"/>
</dbReference>
<feature type="region of interest" description="Disordered" evidence="1">
    <location>
        <begin position="341"/>
        <end position="360"/>
    </location>
</feature>
<dbReference type="Pfam" id="PF14555">
    <property type="entry name" value="UBA_4"/>
    <property type="match status" value="1"/>
</dbReference>
<sequence length="472" mass="48355">MAEGLSKDEIISSFCGITGVSSSEATSLLDAADWDADAALAEYYQSQEEAAAGNTPGGLSAAPAVDPSYTGPRTLDGRPAPQSTAGAGASSSSSRPAQQPKKRGLMTMSSLRGGEPSGHGHGGHGGHGHNDDDDNDDDYSDDDDENNGGRGDLFAGGEKSGLAVQDPTMGDRGASSDAKRVMRDIVAQAKANHRASQAGGGGGGGPSAGGPSTQAQAPPSRFRGSGQTLGGEGVESRTIPDANAPATATRSGSGAAAAAAAAASEVPEERTLHIWQDGFSIDDGPLHRYDDPSNAADLQMIRQGRAPLHLMNVPFGQAVDIKLHEHQERWHQLPRVYRPFSGEGRRLGSPVPGGAAAASTTISETLSSTVAAAPAPAASSASAAPAVDESLPTLTIRVQLPDGTRLPARFNTTQTIGDVYAFVERALPAAGAQSRAWVLATTFPNKEHTDKDLVLGETAEFKRGGAAVVKWV</sequence>
<reference evidence="4 5" key="1">
    <citation type="submission" date="2024-01" db="EMBL/GenBank/DDBJ databases">
        <authorList>
            <person name="Allen C."/>
            <person name="Tagirdzhanova G."/>
        </authorList>
    </citation>
    <scope>NUCLEOTIDE SEQUENCE [LARGE SCALE GENOMIC DNA]</scope>
</reference>
<feature type="compositionally biased region" description="Acidic residues" evidence="1">
    <location>
        <begin position="131"/>
        <end position="146"/>
    </location>
</feature>
<evidence type="ECO:0000313" key="4">
    <source>
        <dbReference type="EMBL" id="CAK7212391.1"/>
    </source>
</evidence>
<feature type="compositionally biased region" description="Low complexity" evidence="1">
    <location>
        <begin position="79"/>
        <end position="99"/>
    </location>
</feature>
<dbReference type="SUPFAM" id="SSF102848">
    <property type="entry name" value="NSFL1 (p97 ATPase) cofactor p47, SEP domain"/>
    <property type="match status" value="1"/>
</dbReference>
<dbReference type="InterPro" id="IPR001012">
    <property type="entry name" value="UBX_dom"/>
</dbReference>
<dbReference type="Gene3D" id="3.10.20.90">
    <property type="entry name" value="Phosphatidylinositol 3-kinase Catalytic Subunit, Chain A, domain 1"/>
    <property type="match status" value="1"/>
</dbReference>
<evidence type="ECO:0000256" key="1">
    <source>
        <dbReference type="SAM" id="MobiDB-lite"/>
    </source>
</evidence>
<dbReference type="Pfam" id="PF00789">
    <property type="entry name" value="UBX"/>
    <property type="match status" value="1"/>
</dbReference>
<dbReference type="InterPro" id="IPR036241">
    <property type="entry name" value="NSFL1C_SEP_dom_sf"/>
</dbReference>
<dbReference type="EMBL" id="CAWUHB010000005">
    <property type="protein sequence ID" value="CAK7212391.1"/>
    <property type="molecule type" value="Genomic_DNA"/>
</dbReference>
<keyword evidence="5" id="KW-1185">Reference proteome</keyword>
<evidence type="ECO:0000259" key="2">
    <source>
        <dbReference type="PROSITE" id="PS50033"/>
    </source>
</evidence>
<comment type="caution">
    <text evidence="4">The sequence shown here is derived from an EMBL/GenBank/DDBJ whole genome shotgun (WGS) entry which is preliminary data.</text>
</comment>
<evidence type="ECO:0000259" key="3">
    <source>
        <dbReference type="PROSITE" id="PS51399"/>
    </source>
</evidence>
<dbReference type="SUPFAM" id="SSF46934">
    <property type="entry name" value="UBA-like"/>
    <property type="match status" value="1"/>
</dbReference>
<dbReference type="PROSITE" id="PS51399">
    <property type="entry name" value="SEP"/>
    <property type="match status" value="1"/>
</dbReference>
<proteinExistence type="predicted"/>
<dbReference type="PANTHER" id="PTHR23333">
    <property type="entry name" value="UBX DOMAIN CONTAINING PROTEIN"/>
    <property type="match status" value="1"/>
</dbReference>
<feature type="domain" description="UBX" evidence="2">
    <location>
        <begin position="389"/>
        <end position="453"/>
    </location>
</feature>
<feature type="region of interest" description="Disordered" evidence="1">
    <location>
        <begin position="49"/>
        <end position="251"/>
    </location>
</feature>
<dbReference type="InterPro" id="IPR009060">
    <property type="entry name" value="UBA-like_sf"/>
</dbReference>
<dbReference type="SUPFAM" id="SSF54236">
    <property type="entry name" value="Ubiquitin-like"/>
    <property type="match status" value="1"/>
</dbReference>
<evidence type="ECO:0000313" key="5">
    <source>
        <dbReference type="Proteomes" id="UP001642405"/>
    </source>
</evidence>
<dbReference type="PANTHER" id="PTHR23333:SF20">
    <property type="entry name" value="NSFL1 COFACTOR P47"/>
    <property type="match status" value="1"/>
</dbReference>
<dbReference type="PROSITE" id="PS50033">
    <property type="entry name" value="UBX"/>
    <property type="match status" value="1"/>
</dbReference>
<feature type="compositionally biased region" description="Gly residues" evidence="1">
    <location>
        <begin position="198"/>
        <end position="208"/>
    </location>
</feature>
<name>A0ABP0AZ85_9PEZI</name>
<protein>
    <submittedName>
        <fullName evidence="4">Protein phosphatase regulator</fullName>
    </submittedName>
</protein>
<feature type="domain" description="SEP" evidence="3">
    <location>
        <begin position="267"/>
        <end position="331"/>
    </location>
</feature>
<dbReference type="InterPro" id="IPR029071">
    <property type="entry name" value="Ubiquitin-like_domsf"/>
</dbReference>
<dbReference type="Gene3D" id="3.30.420.210">
    <property type="entry name" value="SEP domain"/>
    <property type="match status" value="1"/>
</dbReference>
<dbReference type="SMART" id="SM00553">
    <property type="entry name" value="SEP"/>
    <property type="match status" value="1"/>
</dbReference>
<dbReference type="Gene3D" id="1.10.8.10">
    <property type="entry name" value="DNA helicase RuvA subunit, C-terminal domain"/>
    <property type="match status" value="1"/>
</dbReference>
<accession>A0ABP0AZ85</accession>
<gene>
    <name evidence="4" type="primary">SHP1</name>
    <name evidence="4" type="ORF">SCUCBS95973_001447</name>
</gene>
<organism evidence="4 5">
    <name type="scientific">Sporothrix curviconia</name>
    <dbReference type="NCBI Taxonomy" id="1260050"/>
    <lineage>
        <taxon>Eukaryota</taxon>
        <taxon>Fungi</taxon>
        <taxon>Dikarya</taxon>
        <taxon>Ascomycota</taxon>
        <taxon>Pezizomycotina</taxon>
        <taxon>Sordariomycetes</taxon>
        <taxon>Sordariomycetidae</taxon>
        <taxon>Ophiostomatales</taxon>
        <taxon>Ophiostomataceae</taxon>
        <taxon>Sporothrix</taxon>
    </lineage>
</organism>
<dbReference type="Proteomes" id="UP001642405">
    <property type="component" value="Unassembled WGS sequence"/>
</dbReference>
<dbReference type="Pfam" id="PF08059">
    <property type="entry name" value="SEP"/>
    <property type="match status" value="1"/>
</dbReference>